<comment type="caution">
    <text evidence="2">The sequence shown here is derived from an EMBL/GenBank/DDBJ whole genome shotgun (WGS) entry which is preliminary data.</text>
</comment>
<dbReference type="Gene3D" id="3.10.105.10">
    <property type="entry name" value="Dipeptide-binding Protein, Domain 3"/>
    <property type="match status" value="1"/>
</dbReference>
<protein>
    <submittedName>
        <fullName evidence="2">ABC transporter substrate-binding protein</fullName>
    </submittedName>
</protein>
<feature type="domain" description="Solute-binding protein family 5" evidence="1">
    <location>
        <begin position="69"/>
        <end position="450"/>
    </location>
</feature>
<dbReference type="InterPro" id="IPR039424">
    <property type="entry name" value="SBP_5"/>
</dbReference>
<sequence>MARGPLAVAVFASGCGGGGGGTEEGVVSVNSTEPQNPLVPGNTNEVGGGNVLDAMFTGLVGYDEKTGEPYNEVAEDIATEDNRVFTIKLKPGWTFHDGTPVTASSFVDAWNYTAYAPNGQSGASFFEHIQGYDEVNPGGEEEGGPPPTAEEMSGLEVVDDTTFTVTLKEPFATFPVTLGYTAFSPLPQKFFDDKEGFEQHPVGNGPFRFAARQPNTNIELSRFEEYRGQNTPQIRGLDFKIYNELETAYQDLISGDLDFMDQLPPSALVGEKWKSDLAERGTEKPILSNNALQVPTYAPEYRDPKVRHAISMAINREEITQTVFNGSYEPATGWVPEGAVPGYEPGGCGEFCEFNPQRAKQLIDETGFDGPVIIDSNADGGHKEWIDAICGQVKNNLGVDCVFKPVPTFAEYQRIHDENQHEGPYRFGWVGDYPAAETFLGKIYRTGGSSNYMRYDSPEFNAAMDRADQAGSVEQGNALYREAEAVLARDMPSIPLWNQKAVVGWSERLEGADVTFDRHLNWETVKLAP</sequence>
<organism evidence="2 3">
    <name type="scientific">Saccharopolyspora montiporae</name>
    <dbReference type="NCBI Taxonomy" id="2781240"/>
    <lineage>
        <taxon>Bacteria</taxon>
        <taxon>Bacillati</taxon>
        <taxon>Actinomycetota</taxon>
        <taxon>Actinomycetes</taxon>
        <taxon>Pseudonocardiales</taxon>
        <taxon>Pseudonocardiaceae</taxon>
        <taxon>Saccharopolyspora</taxon>
    </lineage>
</organism>
<dbReference type="Proteomes" id="UP000598360">
    <property type="component" value="Unassembled WGS sequence"/>
</dbReference>
<dbReference type="EMBL" id="JADEYC010000009">
    <property type="protein sequence ID" value="MBE9373884.1"/>
    <property type="molecule type" value="Genomic_DNA"/>
</dbReference>
<dbReference type="InterPro" id="IPR000914">
    <property type="entry name" value="SBP_5_dom"/>
</dbReference>
<dbReference type="Pfam" id="PF00496">
    <property type="entry name" value="SBP_bac_5"/>
    <property type="match status" value="1"/>
</dbReference>
<dbReference type="PROSITE" id="PS51257">
    <property type="entry name" value="PROKAR_LIPOPROTEIN"/>
    <property type="match status" value="1"/>
</dbReference>
<evidence type="ECO:0000259" key="1">
    <source>
        <dbReference type="Pfam" id="PF00496"/>
    </source>
</evidence>
<accession>A0A929FZ04</accession>
<gene>
    <name evidence="2" type="ORF">IQ251_05415</name>
</gene>
<dbReference type="AlphaFoldDB" id="A0A929FZ04"/>
<proteinExistence type="predicted"/>
<dbReference type="CDD" id="cd00995">
    <property type="entry name" value="PBP2_NikA_DppA_OppA_like"/>
    <property type="match status" value="1"/>
</dbReference>
<evidence type="ECO:0000313" key="3">
    <source>
        <dbReference type="Proteomes" id="UP000598360"/>
    </source>
</evidence>
<keyword evidence="3" id="KW-1185">Reference proteome</keyword>
<name>A0A929FZ04_9PSEU</name>
<dbReference type="Gene3D" id="3.90.76.10">
    <property type="entry name" value="Dipeptide-binding Protein, Domain 1"/>
    <property type="match status" value="1"/>
</dbReference>
<dbReference type="PIRSF" id="PIRSF002741">
    <property type="entry name" value="MppA"/>
    <property type="match status" value="1"/>
</dbReference>
<dbReference type="GO" id="GO:0043190">
    <property type="term" value="C:ATP-binding cassette (ABC) transporter complex"/>
    <property type="evidence" value="ECO:0007669"/>
    <property type="project" value="InterPro"/>
</dbReference>
<dbReference type="PANTHER" id="PTHR30290:SF83">
    <property type="entry name" value="ABC TRANSPORTER SUBSTRATE-BINDING PROTEIN"/>
    <property type="match status" value="1"/>
</dbReference>
<evidence type="ECO:0000313" key="2">
    <source>
        <dbReference type="EMBL" id="MBE9373884.1"/>
    </source>
</evidence>
<dbReference type="GO" id="GO:1904680">
    <property type="term" value="F:peptide transmembrane transporter activity"/>
    <property type="evidence" value="ECO:0007669"/>
    <property type="project" value="TreeGrafter"/>
</dbReference>
<dbReference type="GO" id="GO:0015833">
    <property type="term" value="P:peptide transport"/>
    <property type="evidence" value="ECO:0007669"/>
    <property type="project" value="TreeGrafter"/>
</dbReference>
<dbReference type="InterPro" id="IPR030678">
    <property type="entry name" value="Peptide/Ni-bd"/>
</dbReference>
<reference evidence="2" key="1">
    <citation type="submission" date="2020-10" db="EMBL/GenBank/DDBJ databases">
        <title>Diversity and distribution of actinomycetes associated with coral in the coast of Hainan.</title>
        <authorList>
            <person name="Li F."/>
        </authorList>
    </citation>
    <scope>NUCLEOTIDE SEQUENCE</scope>
    <source>
        <strain evidence="2">HNM0983</strain>
    </source>
</reference>
<dbReference type="GO" id="GO:0042597">
    <property type="term" value="C:periplasmic space"/>
    <property type="evidence" value="ECO:0007669"/>
    <property type="project" value="UniProtKB-ARBA"/>
</dbReference>
<dbReference type="SUPFAM" id="SSF53850">
    <property type="entry name" value="Periplasmic binding protein-like II"/>
    <property type="match status" value="1"/>
</dbReference>
<dbReference type="Gene3D" id="3.40.190.10">
    <property type="entry name" value="Periplasmic binding protein-like II"/>
    <property type="match status" value="1"/>
</dbReference>
<dbReference type="PANTHER" id="PTHR30290">
    <property type="entry name" value="PERIPLASMIC BINDING COMPONENT OF ABC TRANSPORTER"/>
    <property type="match status" value="1"/>
</dbReference>